<dbReference type="SUPFAM" id="SSF53335">
    <property type="entry name" value="S-adenosyl-L-methionine-dependent methyltransferases"/>
    <property type="match status" value="1"/>
</dbReference>
<dbReference type="PANTHER" id="PTHR43591:SF31">
    <property type="entry name" value="LAEA-LIKE, PUTATIVE (AFU_ORTHOLOGUE AFUA_8G01930)-RELATED"/>
    <property type="match status" value="1"/>
</dbReference>
<dbReference type="GO" id="GO:0008168">
    <property type="term" value="F:methyltransferase activity"/>
    <property type="evidence" value="ECO:0007669"/>
    <property type="project" value="UniProtKB-KW"/>
</dbReference>
<keyword evidence="1" id="KW-0808">Transferase</keyword>
<evidence type="ECO:0000313" key="2">
    <source>
        <dbReference type="Proteomes" id="UP000596276"/>
    </source>
</evidence>
<name>A0A7U2MNW2_ASPFN</name>
<reference evidence="2" key="1">
    <citation type="journal article" date="2021" name="G3 (Bethesda)">
        <title>Chromosome assembled and annotated genome sequence of Aspergillus flavus NRRL 3357.</title>
        <authorList>
            <person name="Skerker J.M."/>
            <person name="Pianalto K.M."/>
            <person name="Mondo S.J."/>
            <person name="Yang K."/>
            <person name="Arkin A.P."/>
            <person name="Keller N.P."/>
            <person name="Grigoriev I.V."/>
            <person name="Louise Glass N.L."/>
        </authorList>
    </citation>
    <scope>NUCLEOTIDE SEQUENCE [LARGE SCALE GENOMIC DNA]</scope>
    <source>
        <strain evidence="2">ATCC 200026 / FGSC A1120 / IAM 13836 / NRRL 3357 / JCM 12722 / SRRC 167</strain>
    </source>
</reference>
<organism evidence="1 2">
    <name type="scientific">Aspergillus flavus (strain ATCC 200026 / FGSC A1120 / IAM 13836 / NRRL 3357 / JCM 12722 / SRRC 167)</name>
    <dbReference type="NCBI Taxonomy" id="332952"/>
    <lineage>
        <taxon>Eukaryota</taxon>
        <taxon>Fungi</taxon>
        <taxon>Dikarya</taxon>
        <taxon>Ascomycota</taxon>
        <taxon>Pezizomycotina</taxon>
        <taxon>Eurotiomycetes</taxon>
        <taxon>Eurotiomycetidae</taxon>
        <taxon>Eurotiales</taxon>
        <taxon>Aspergillaceae</taxon>
        <taxon>Aspergillus</taxon>
        <taxon>Aspergillus subgen. Circumdati</taxon>
    </lineage>
</organism>
<dbReference type="EMBL" id="CP044619">
    <property type="protein sequence ID" value="QRD87105.1"/>
    <property type="molecule type" value="Genomic_DNA"/>
</dbReference>
<proteinExistence type="predicted"/>
<dbReference type="VEuPathDB" id="FungiDB:AFLA_002851"/>
<evidence type="ECO:0000313" key="1">
    <source>
        <dbReference type="EMBL" id="QRD87105.1"/>
    </source>
</evidence>
<keyword evidence="2" id="KW-1185">Reference proteome</keyword>
<dbReference type="Proteomes" id="UP000596276">
    <property type="component" value="Chromosome 1"/>
</dbReference>
<dbReference type="PANTHER" id="PTHR43591">
    <property type="entry name" value="METHYLTRANSFERASE"/>
    <property type="match status" value="1"/>
</dbReference>
<dbReference type="GO" id="GO:0032259">
    <property type="term" value="P:methylation"/>
    <property type="evidence" value="ECO:0007669"/>
    <property type="project" value="UniProtKB-KW"/>
</dbReference>
<sequence length="387" mass="44214">MIHHLPEKSNHATDSWRYYVSGQGLRKWFSLCRILASHVDPLGPFVIRHIDPIKHTMCSHANADLPIDPEADADLYSDEDYSSTAGSSTTSLSSSILNYQYENGRRYHAYRQGEYVIPNDEREQDRLDLGHHICSLVLGGALYKSPISENPRRILDLGTGTGLWAIAMADQYPEAHVIGTDLSPIQPSWVPPNCVFEIDDFELPWNFTQPFDFIHARSVEGSVKDFPHLFRQAHQSLVPGGWFEMMEPTVDIFSDDDSVSKAPHLSEWRDMLIEASGKFGKEMGAAKNYKKWMTEAGFTDVTEEIFKVPFSPWAKDPKLKELGRYQQANMLEALDAYSLALFTRFLGWSVDQIQMLLVGVRQELLDRKLHIYSRYYLVYGRKEIEGS</sequence>
<dbReference type="OMA" id="DFELPWN"/>
<dbReference type="VEuPathDB" id="FungiDB:F9C07_98"/>
<gene>
    <name evidence="1" type="ORF">F9C07_98</name>
</gene>
<accession>A0A7U2MNW2</accession>
<dbReference type="Pfam" id="PF13489">
    <property type="entry name" value="Methyltransf_23"/>
    <property type="match status" value="1"/>
</dbReference>
<dbReference type="Gene3D" id="3.40.50.150">
    <property type="entry name" value="Vaccinia Virus protein VP39"/>
    <property type="match status" value="1"/>
</dbReference>
<keyword evidence="1" id="KW-0489">Methyltransferase</keyword>
<dbReference type="InterPro" id="IPR029063">
    <property type="entry name" value="SAM-dependent_MTases_sf"/>
</dbReference>
<protein>
    <submittedName>
        <fullName evidence="1">SAM domain methyltransferase</fullName>
    </submittedName>
</protein>
<dbReference type="CDD" id="cd02440">
    <property type="entry name" value="AdoMet_MTases"/>
    <property type="match status" value="1"/>
</dbReference>
<dbReference type="AlphaFoldDB" id="A0A7U2MNW2"/>